<dbReference type="InterPro" id="IPR003870">
    <property type="entry name" value="DUF222"/>
</dbReference>
<gene>
    <name evidence="3" type="ORF">ACHIPZ_09475</name>
</gene>
<dbReference type="Gene3D" id="1.10.30.50">
    <property type="match status" value="1"/>
</dbReference>
<dbReference type="Proteomes" id="UP001609175">
    <property type="component" value="Unassembled WGS sequence"/>
</dbReference>
<proteinExistence type="predicted"/>
<name>A0ABW7JMK1_9NOCA</name>
<feature type="domain" description="DUF222" evidence="2">
    <location>
        <begin position="27"/>
        <end position="307"/>
    </location>
</feature>
<dbReference type="CDD" id="cd00085">
    <property type="entry name" value="HNHc"/>
    <property type="match status" value="1"/>
</dbReference>
<dbReference type="InterPro" id="IPR003615">
    <property type="entry name" value="HNH_nuc"/>
</dbReference>
<organism evidence="3 4">
    <name type="scientific">Antrihabitans spumae</name>
    <dbReference type="NCBI Taxonomy" id="3373370"/>
    <lineage>
        <taxon>Bacteria</taxon>
        <taxon>Bacillati</taxon>
        <taxon>Actinomycetota</taxon>
        <taxon>Actinomycetes</taxon>
        <taxon>Mycobacteriales</taxon>
        <taxon>Nocardiaceae</taxon>
        <taxon>Antrihabitans</taxon>
    </lineage>
</organism>
<dbReference type="EMBL" id="JBIMSO010000039">
    <property type="protein sequence ID" value="MFH5208429.1"/>
    <property type="molecule type" value="Genomic_DNA"/>
</dbReference>
<feature type="compositionally biased region" description="Low complexity" evidence="1">
    <location>
        <begin position="324"/>
        <end position="335"/>
    </location>
</feature>
<sequence length="562" mass="61245">MTRAPDGSPRPAESTAEHINLLALHQQEENAAAARKCHAATDSWHMRMADEMALGAEGSAITGTHSIYAEIALVTGTSNRAAQTLVEVGTALDTRLPLLDYTFRAGDIGYAKVRTICQTLTDASLATLGKIEGDVVAAARHLTPQPLRKEIWRLWIAANPKEAGAVQDAKKVADRTVYIRAGEPGLASLSACITDIEGAQAQLLIDEIANSVCSADPRSLPNRRADALMALLHGDRILKCQCDAEACPTQDVDVPARRTHLTQILIDIETLLGLTNRPARLSDGTPLHPDLARALAEDSTWQAILTEMRSLAETQGRIPDDTTNDPAAGNAPAPDRFTCTHYLGSGRKRRPASPAVRAPICLAPTPIHSNGRVIDEILDAIACDAYLHPRNHDTEQSRNPTPPPSALTYRPRADVAALVRAAYPTCVFPNCSVPSKNCELDHRIPFDHNNPRNGGWTIFENLQPLCKKHHDIKTRRHWKCRRLPNGAIEWTSPTRLRTVTLPAAGRVAELPAATTTDAHHGPPTPTAPPSYADPVTADDREEYLCQTTWWNAIWAAPNPRHR</sequence>
<evidence type="ECO:0000313" key="4">
    <source>
        <dbReference type="Proteomes" id="UP001609175"/>
    </source>
</evidence>
<reference evidence="3 4" key="1">
    <citation type="submission" date="2024-10" db="EMBL/GenBank/DDBJ databases">
        <authorList>
            <person name="Riesco R."/>
        </authorList>
    </citation>
    <scope>NUCLEOTIDE SEQUENCE [LARGE SCALE GENOMIC DNA]</scope>
    <source>
        <strain evidence="3 4">NCIMB 15449</strain>
    </source>
</reference>
<comment type="caution">
    <text evidence="3">The sequence shown here is derived from an EMBL/GenBank/DDBJ whole genome shotgun (WGS) entry which is preliminary data.</text>
</comment>
<evidence type="ECO:0000259" key="2">
    <source>
        <dbReference type="Pfam" id="PF02720"/>
    </source>
</evidence>
<accession>A0ABW7JMK1</accession>
<evidence type="ECO:0000313" key="3">
    <source>
        <dbReference type="EMBL" id="MFH5208429.1"/>
    </source>
</evidence>
<evidence type="ECO:0000256" key="1">
    <source>
        <dbReference type="SAM" id="MobiDB-lite"/>
    </source>
</evidence>
<protein>
    <submittedName>
        <fullName evidence="3">DUF222 domain-containing protein</fullName>
    </submittedName>
</protein>
<dbReference type="Pfam" id="PF02720">
    <property type="entry name" value="DUF222"/>
    <property type="match status" value="1"/>
</dbReference>
<dbReference type="RefSeq" id="WP_395113922.1">
    <property type="nucleotide sequence ID" value="NZ_JBIMSO010000039.1"/>
</dbReference>
<feature type="region of interest" description="Disordered" evidence="1">
    <location>
        <begin position="513"/>
        <end position="535"/>
    </location>
</feature>
<feature type="region of interest" description="Disordered" evidence="1">
    <location>
        <begin position="315"/>
        <end position="335"/>
    </location>
</feature>